<organism evidence="4 5">
    <name type="scientific">Croceivirga thetidis</name>
    <dbReference type="NCBI Taxonomy" id="2721623"/>
    <lineage>
        <taxon>Bacteria</taxon>
        <taxon>Pseudomonadati</taxon>
        <taxon>Bacteroidota</taxon>
        <taxon>Flavobacteriia</taxon>
        <taxon>Flavobacteriales</taxon>
        <taxon>Flavobacteriaceae</taxon>
        <taxon>Croceivirga</taxon>
    </lineage>
</organism>
<dbReference type="Pfam" id="PF01408">
    <property type="entry name" value="GFO_IDH_MocA"/>
    <property type="match status" value="1"/>
</dbReference>
<comment type="caution">
    <text evidence="4">The sequence shown here is derived from an EMBL/GenBank/DDBJ whole genome shotgun (WGS) entry which is preliminary data.</text>
</comment>
<evidence type="ECO:0000259" key="2">
    <source>
        <dbReference type="Pfam" id="PF01408"/>
    </source>
</evidence>
<keyword evidence="5" id="KW-1185">Reference proteome</keyword>
<feature type="domain" description="Gfo/Idh/MocA-like oxidoreductase N-terminal" evidence="2">
    <location>
        <begin position="22"/>
        <end position="142"/>
    </location>
</feature>
<evidence type="ECO:0000313" key="4">
    <source>
        <dbReference type="EMBL" id="NKI31358.1"/>
    </source>
</evidence>
<dbReference type="Gene3D" id="3.30.360.10">
    <property type="entry name" value="Dihydrodipicolinate Reductase, domain 2"/>
    <property type="match status" value="1"/>
</dbReference>
<dbReference type="InterPro" id="IPR000683">
    <property type="entry name" value="Gfo/Idh/MocA-like_OxRdtase_N"/>
</dbReference>
<dbReference type="InterPro" id="IPR055170">
    <property type="entry name" value="GFO_IDH_MocA-like_dom"/>
</dbReference>
<evidence type="ECO:0000313" key="5">
    <source>
        <dbReference type="Proteomes" id="UP000718451"/>
    </source>
</evidence>
<protein>
    <submittedName>
        <fullName evidence="4">Gfo/Idh/MocA family oxidoreductase</fullName>
    </submittedName>
</protein>
<dbReference type="InterPro" id="IPR036291">
    <property type="entry name" value="NAD(P)-bd_dom_sf"/>
</dbReference>
<dbReference type="Proteomes" id="UP000718451">
    <property type="component" value="Unassembled WGS sequence"/>
</dbReference>
<dbReference type="EMBL" id="JAAWWL010000001">
    <property type="protein sequence ID" value="NKI31358.1"/>
    <property type="molecule type" value="Genomic_DNA"/>
</dbReference>
<gene>
    <name evidence="4" type="ORF">HCU67_05335</name>
</gene>
<dbReference type="SUPFAM" id="SSF51735">
    <property type="entry name" value="NAD(P)-binding Rossmann-fold domains"/>
    <property type="match status" value="1"/>
</dbReference>
<dbReference type="Pfam" id="PF22725">
    <property type="entry name" value="GFO_IDH_MocA_C3"/>
    <property type="match status" value="1"/>
</dbReference>
<dbReference type="InterPro" id="IPR050463">
    <property type="entry name" value="Gfo/Idh/MocA_oxidrdct_glycsds"/>
</dbReference>
<evidence type="ECO:0000256" key="1">
    <source>
        <dbReference type="ARBA" id="ARBA00023002"/>
    </source>
</evidence>
<proteinExistence type="predicted"/>
<keyword evidence="1" id="KW-0560">Oxidoreductase</keyword>
<dbReference type="SUPFAM" id="SSF55347">
    <property type="entry name" value="Glyceraldehyde-3-phosphate dehydrogenase-like, C-terminal domain"/>
    <property type="match status" value="1"/>
</dbReference>
<dbReference type="Gene3D" id="3.40.50.720">
    <property type="entry name" value="NAD(P)-binding Rossmann-like Domain"/>
    <property type="match status" value="1"/>
</dbReference>
<sequence length="367" mass="41292">MVEDNTAPEEKVKTSYYSGEPLKVAVIGLTHTHVHWILGREDLGDIEIVAIVESNRDLAERYCEQHGLSVDLIYDSMQAMYASVKPEAVTAFNDIYGHLEVVEFFAPKGVPIMVEKPMAVNWEHAQKMTQLAKEHNVPLLTNYETSWYSSHHKAKKMAVGDSLFGPIQRMVFHHGHPGPIEIGCNEEFLEWLTDPVLNGAGALTDFGCYGANLATWFLNGEVPTGVTAITRNYKPDMYPKVDDDATIVIDYKDKQVIVQASWNWSHNRKDMELYGKTGYVICSNGQDLKILEKEEDGAYEQKAKALQQGFHDPFALLNQVVKHGHQLEPYDVSSLENNVLVMQILEAAKVSAETGKTISWDVFFKSE</sequence>
<reference evidence="4 5" key="1">
    <citation type="submission" date="2020-04" db="EMBL/GenBank/DDBJ databases">
        <authorList>
            <person name="Yoon J."/>
        </authorList>
    </citation>
    <scope>NUCLEOTIDE SEQUENCE [LARGE SCALE GENOMIC DNA]</scope>
    <source>
        <strain evidence="4 5">DJ-13</strain>
    </source>
</reference>
<feature type="domain" description="GFO/IDH/MocA-like oxidoreductase" evidence="3">
    <location>
        <begin position="158"/>
        <end position="280"/>
    </location>
</feature>
<dbReference type="PANTHER" id="PTHR43818:SF11">
    <property type="entry name" value="BCDNA.GH03377"/>
    <property type="match status" value="1"/>
</dbReference>
<name>A0ABX1GN58_9FLAO</name>
<dbReference type="PANTHER" id="PTHR43818">
    <property type="entry name" value="BCDNA.GH03377"/>
    <property type="match status" value="1"/>
</dbReference>
<accession>A0ABX1GN58</accession>
<evidence type="ECO:0000259" key="3">
    <source>
        <dbReference type="Pfam" id="PF22725"/>
    </source>
</evidence>